<dbReference type="InterPro" id="IPR020558">
    <property type="entry name" value="DiOHA_6PGluconate_deHydtase_CS"/>
</dbReference>
<reference evidence="9" key="1">
    <citation type="submission" date="2023-02" db="EMBL/GenBank/DDBJ databases">
        <title>Identification and recombinant expression of a fungal hydrolase from Papiliotrema laurentii that hydrolyzes apple cutin and clears colloidal polyester polyurethane.</title>
        <authorList>
            <consortium name="DOE Joint Genome Institute"/>
            <person name="Roman V.A."/>
            <person name="Bojanowski C."/>
            <person name="Crable B.R."/>
            <person name="Wagner D.N."/>
            <person name="Hung C.S."/>
            <person name="Nadeau L.J."/>
            <person name="Schratz L."/>
            <person name="Haridas S."/>
            <person name="Pangilinan J."/>
            <person name="Lipzen A."/>
            <person name="Na H."/>
            <person name="Yan M."/>
            <person name="Ng V."/>
            <person name="Grigoriev I.V."/>
            <person name="Spatafora J.W."/>
            <person name="Barlow D."/>
            <person name="Biffinger J."/>
            <person name="Kelley-Loughnane N."/>
            <person name="Varaljay V.A."/>
            <person name="Crookes-Goodson W.J."/>
        </authorList>
    </citation>
    <scope>NUCLEOTIDE SEQUENCE</scope>
    <source>
        <strain evidence="9">5307AH</strain>
    </source>
</reference>
<accession>A0AAD9FQ83</accession>
<keyword evidence="4" id="KW-0411">Iron-sulfur</keyword>
<evidence type="ECO:0000256" key="6">
    <source>
        <dbReference type="SAM" id="MobiDB-lite"/>
    </source>
</evidence>
<dbReference type="GO" id="GO:0051536">
    <property type="term" value="F:iron-sulfur cluster binding"/>
    <property type="evidence" value="ECO:0007669"/>
    <property type="project" value="UniProtKB-KW"/>
</dbReference>
<dbReference type="Gene3D" id="3.50.30.80">
    <property type="entry name" value="IlvD/EDD C-terminal domain-like"/>
    <property type="match status" value="1"/>
</dbReference>
<feature type="domain" description="Dihydroxy-acid/6-phosphogluconate dehydratase C-terminal" evidence="8">
    <location>
        <begin position="420"/>
        <end position="621"/>
    </location>
</feature>
<dbReference type="EMBL" id="JAODAN010000009">
    <property type="protein sequence ID" value="KAK1921927.1"/>
    <property type="molecule type" value="Genomic_DNA"/>
</dbReference>
<dbReference type="AlphaFoldDB" id="A0AAD9FQ83"/>
<dbReference type="InterPro" id="IPR037237">
    <property type="entry name" value="IlvD/EDD_N"/>
</dbReference>
<evidence type="ECO:0000256" key="1">
    <source>
        <dbReference type="ARBA" id="ARBA00006486"/>
    </source>
</evidence>
<proteinExistence type="inferred from homology"/>
<dbReference type="PANTHER" id="PTHR43183:SF1">
    <property type="entry name" value="HYPOTHETICAL DIHYDROXY-ACID DEHYDRATASE (EUROFUNG)-RELATED"/>
    <property type="match status" value="1"/>
</dbReference>
<dbReference type="InterPro" id="IPR052352">
    <property type="entry name" value="Sugar_Degrad_Dehydratases"/>
</dbReference>
<evidence type="ECO:0000256" key="2">
    <source>
        <dbReference type="ARBA" id="ARBA00022723"/>
    </source>
</evidence>
<comment type="similarity">
    <text evidence="1">Belongs to the IlvD/Edd family.</text>
</comment>
<dbReference type="GO" id="GO:0046872">
    <property type="term" value="F:metal ion binding"/>
    <property type="evidence" value="ECO:0007669"/>
    <property type="project" value="UniProtKB-KW"/>
</dbReference>
<comment type="caution">
    <text evidence="9">The sequence shown here is derived from an EMBL/GenBank/DDBJ whole genome shotgun (WGS) entry which is preliminary data.</text>
</comment>
<dbReference type="GO" id="GO:0016836">
    <property type="term" value="F:hydro-lyase activity"/>
    <property type="evidence" value="ECO:0007669"/>
    <property type="project" value="UniProtKB-ARBA"/>
</dbReference>
<evidence type="ECO:0000259" key="7">
    <source>
        <dbReference type="Pfam" id="PF00920"/>
    </source>
</evidence>
<dbReference type="Pfam" id="PF00920">
    <property type="entry name" value="ILVD_EDD_N"/>
    <property type="match status" value="1"/>
</dbReference>
<feature type="domain" description="Dihydroxy-acid/6-phosphogluconate dehydratase N-terminal" evidence="7">
    <location>
        <begin position="95"/>
        <end position="409"/>
    </location>
</feature>
<keyword evidence="3" id="KW-0408">Iron</keyword>
<dbReference type="NCBIfam" id="NF009560">
    <property type="entry name" value="PRK13017.1"/>
    <property type="match status" value="1"/>
</dbReference>
<feature type="compositionally biased region" description="Polar residues" evidence="6">
    <location>
        <begin position="36"/>
        <end position="45"/>
    </location>
</feature>
<evidence type="ECO:0000313" key="10">
    <source>
        <dbReference type="Proteomes" id="UP001182556"/>
    </source>
</evidence>
<dbReference type="Pfam" id="PF24877">
    <property type="entry name" value="ILV_EDD_C"/>
    <property type="match status" value="1"/>
</dbReference>
<evidence type="ECO:0000256" key="5">
    <source>
        <dbReference type="ARBA" id="ARBA00023239"/>
    </source>
</evidence>
<keyword evidence="5" id="KW-0456">Lyase</keyword>
<dbReference type="InterPro" id="IPR056740">
    <property type="entry name" value="ILV_EDD_C"/>
</dbReference>
<dbReference type="Proteomes" id="UP001182556">
    <property type="component" value="Unassembled WGS sequence"/>
</dbReference>
<evidence type="ECO:0000256" key="3">
    <source>
        <dbReference type="ARBA" id="ARBA00023004"/>
    </source>
</evidence>
<feature type="region of interest" description="Disordered" evidence="6">
    <location>
        <begin position="15"/>
        <end position="51"/>
    </location>
</feature>
<gene>
    <name evidence="9" type="ORF">DB88DRAFT_496563</name>
</gene>
<evidence type="ECO:0000259" key="8">
    <source>
        <dbReference type="Pfam" id="PF24877"/>
    </source>
</evidence>
<organism evidence="9 10">
    <name type="scientific">Papiliotrema laurentii</name>
    <name type="common">Cryptococcus laurentii</name>
    <dbReference type="NCBI Taxonomy" id="5418"/>
    <lineage>
        <taxon>Eukaryota</taxon>
        <taxon>Fungi</taxon>
        <taxon>Dikarya</taxon>
        <taxon>Basidiomycota</taxon>
        <taxon>Agaricomycotina</taxon>
        <taxon>Tremellomycetes</taxon>
        <taxon>Tremellales</taxon>
        <taxon>Rhynchogastremaceae</taxon>
        <taxon>Papiliotrema</taxon>
    </lineage>
</organism>
<keyword evidence="10" id="KW-1185">Reference proteome</keyword>
<evidence type="ECO:0000313" key="9">
    <source>
        <dbReference type="EMBL" id="KAK1921927.1"/>
    </source>
</evidence>
<dbReference type="NCBIfam" id="NF004784">
    <property type="entry name" value="PRK06131.1"/>
    <property type="match status" value="1"/>
</dbReference>
<dbReference type="InterPro" id="IPR000581">
    <property type="entry name" value="ILV_EDD_N"/>
</dbReference>
<dbReference type="PROSITE" id="PS00886">
    <property type="entry name" value="ILVD_EDD_1"/>
    <property type="match status" value="1"/>
</dbReference>
<keyword evidence="2" id="KW-0479">Metal-binding</keyword>
<dbReference type="SUPFAM" id="SSF143975">
    <property type="entry name" value="IlvD/EDD N-terminal domain-like"/>
    <property type="match status" value="1"/>
</dbReference>
<dbReference type="PANTHER" id="PTHR43183">
    <property type="entry name" value="HYPOTHETICAL DIHYDROXYACID DEHYDRATASE (EUROFUNG)-RELATED"/>
    <property type="match status" value="1"/>
</dbReference>
<sequence>MSACEGCNCGRANGGGAAVPSTTSGEALPLPRTGLRSFTSPQGQLSEEAEGVERAVPLRSKFWFNDPHDPGMSALYTERYLNDGRTLPELHPKHKPIIGIAQTGSDLAPCNKYHTILAQRVREGIIAAGGTPFEFPCHPIQETGKRPTACLDRNLAYLGLVEVLFGYPLDGVVLLTGCDKTTPALLMGAATVDIPAIVMNVGPMLNGYSGPKLVGSGGVVWENRELLAKGMIDQKQFTHNVALSAPSAGHCNTIGTATTMNAMAEALGMALPGSASIPAVYRERGACAYATGLRIVKLVQEDVKPSDIMTKEAFENAIAANAALGGSTNAPIHLNAIAKHIGVDLSCDDWERVGYDLPLLVNCQPAGQWLCEEYHRAGGLPAVIAELIEHGKLPHPDAMTVSGKTISENCKDDFSQDRRVILPFDKPLLSKAGFLNLKGNLFDSAIMKTCVISSSWSKQWLEDPNDPMAFEGPVAVFDGPEDYHHRIETHPNITDRTILIMRGAGPQGYPGAAEVVNMIPPGRLMKQGVELPCIGDGRQSGTCGTPAILNASPEAATGGMLGYLKDGDKIRVDLNKRTANVLLDEAEIQRRKAEMGKYPVPESQTPWQEIFRDTVGELSEGMVINSAVKYQKIARKYGAPRANH</sequence>
<evidence type="ECO:0000256" key="4">
    <source>
        <dbReference type="ARBA" id="ARBA00023014"/>
    </source>
</evidence>
<dbReference type="SUPFAM" id="SSF52016">
    <property type="entry name" value="LeuD/IlvD-like"/>
    <property type="match status" value="1"/>
</dbReference>
<protein>
    <submittedName>
        <fullName evidence="9">Dihydroxy-acid dehydratase</fullName>
    </submittedName>
</protein>
<dbReference type="InterPro" id="IPR042096">
    <property type="entry name" value="Dihydro-acid_dehy_C"/>
</dbReference>
<name>A0AAD9FQ83_PAPLA</name>